<sequence length="148" mass="16161">MLPLLALTFLIMKLQVGAAKSFSPDGRQYLFLKRVPETNFVRNYILHTNGCNLLIECLALCNQHGETCKSGLFVPRTQTCFLYNSVASDQFTVNQKGKSKYFMKASSAPTVTVMKTSLAVVTRSSWRAADVKTAPKLSPAAVPANPAG</sequence>
<organism evidence="3 4">
    <name type="scientific">Bugula neritina</name>
    <name type="common">Brown bryozoan</name>
    <name type="synonym">Sertularia neritina</name>
    <dbReference type="NCBI Taxonomy" id="10212"/>
    <lineage>
        <taxon>Eukaryota</taxon>
        <taxon>Metazoa</taxon>
        <taxon>Spiralia</taxon>
        <taxon>Lophotrochozoa</taxon>
        <taxon>Bryozoa</taxon>
        <taxon>Gymnolaemata</taxon>
        <taxon>Cheilostomatida</taxon>
        <taxon>Flustrina</taxon>
        <taxon>Buguloidea</taxon>
        <taxon>Bugulidae</taxon>
        <taxon>Bugula</taxon>
    </lineage>
</organism>
<comment type="caution">
    <text evidence="3">The sequence shown here is derived from an EMBL/GenBank/DDBJ whole genome shotgun (WGS) entry which is preliminary data.</text>
</comment>
<accession>A0A7J7KS54</accession>
<evidence type="ECO:0000259" key="2">
    <source>
        <dbReference type="Pfam" id="PF00024"/>
    </source>
</evidence>
<dbReference type="InterPro" id="IPR003609">
    <property type="entry name" value="Pan_app"/>
</dbReference>
<keyword evidence="1" id="KW-0732">Signal</keyword>
<gene>
    <name evidence="3" type="ORF">EB796_000776</name>
</gene>
<feature type="signal peptide" evidence="1">
    <location>
        <begin position="1"/>
        <end position="19"/>
    </location>
</feature>
<name>A0A7J7KS54_BUGNE</name>
<dbReference type="EMBL" id="VXIV02000093">
    <property type="protein sequence ID" value="KAF6040935.1"/>
    <property type="molecule type" value="Genomic_DNA"/>
</dbReference>
<evidence type="ECO:0000313" key="3">
    <source>
        <dbReference type="EMBL" id="KAF6040935.1"/>
    </source>
</evidence>
<feature type="chain" id="PRO_5029539304" description="Apple domain-containing protein" evidence="1">
    <location>
        <begin position="20"/>
        <end position="148"/>
    </location>
</feature>
<reference evidence="3" key="1">
    <citation type="submission" date="2020-06" db="EMBL/GenBank/DDBJ databases">
        <title>Draft genome of Bugula neritina, a colonial animal packing powerful symbionts and potential medicines.</title>
        <authorList>
            <person name="Rayko M."/>
        </authorList>
    </citation>
    <scope>NUCLEOTIDE SEQUENCE [LARGE SCALE GENOMIC DNA]</scope>
    <source>
        <strain evidence="3">Kwan_BN1</strain>
    </source>
</reference>
<dbReference type="Proteomes" id="UP000593567">
    <property type="component" value="Unassembled WGS sequence"/>
</dbReference>
<feature type="domain" description="Apple" evidence="2">
    <location>
        <begin position="52"/>
        <end position="103"/>
    </location>
</feature>
<evidence type="ECO:0000313" key="4">
    <source>
        <dbReference type="Proteomes" id="UP000593567"/>
    </source>
</evidence>
<dbReference type="Pfam" id="PF00024">
    <property type="entry name" value="PAN_1"/>
    <property type="match status" value="1"/>
</dbReference>
<evidence type="ECO:0000256" key="1">
    <source>
        <dbReference type="SAM" id="SignalP"/>
    </source>
</evidence>
<protein>
    <recommendedName>
        <fullName evidence="2">Apple domain-containing protein</fullName>
    </recommendedName>
</protein>
<keyword evidence="4" id="KW-1185">Reference proteome</keyword>
<proteinExistence type="predicted"/>
<dbReference type="SUPFAM" id="SSF57414">
    <property type="entry name" value="Hairpin loop containing domain-like"/>
    <property type="match status" value="1"/>
</dbReference>
<dbReference type="AlphaFoldDB" id="A0A7J7KS54"/>